<dbReference type="HOGENOM" id="CLU_2528317_0_0_1"/>
<accession>A0A0C9Z5Y4</accession>
<name>A0A0C9Z5Y4_9AGAM</name>
<dbReference type="AlphaFoldDB" id="A0A0C9Z5Y4"/>
<proteinExistence type="predicted"/>
<evidence type="ECO:0000313" key="2">
    <source>
        <dbReference type="Proteomes" id="UP000054018"/>
    </source>
</evidence>
<reference evidence="2" key="2">
    <citation type="submission" date="2015-01" db="EMBL/GenBank/DDBJ databases">
        <title>Evolutionary Origins and Diversification of the Mycorrhizal Mutualists.</title>
        <authorList>
            <consortium name="DOE Joint Genome Institute"/>
            <consortium name="Mycorrhizal Genomics Consortium"/>
            <person name="Kohler A."/>
            <person name="Kuo A."/>
            <person name="Nagy L.G."/>
            <person name="Floudas D."/>
            <person name="Copeland A."/>
            <person name="Barry K.W."/>
            <person name="Cichocki N."/>
            <person name="Veneault-Fourrey C."/>
            <person name="LaButti K."/>
            <person name="Lindquist E.A."/>
            <person name="Lipzen A."/>
            <person name="Lundell T."/>
            <person name="Morin E."/>
            <person name="Murat C."/>
            <person name="Riley R."/>
            <person name="Ohm R."/>
            <person name="Sun H."/>
            <person name="Tunlid A."/>
            <person name="Henrissat B."/>
            <person name="Grigoriev I.V."/>
            <person name="Hibbett D.S."/>
            <person name="Martin F."/>
        </authorList>
    </citation>
    <scope>NUCLEOTIDE SEQUENCE [LARGE SCALE GENOMIC DNA]</scope>
    <source>
        <strain evidence="2">441</strain>
    </source>
</reference>
<dbReference type="Proteomes" id="UP000054018">
    <property type="component" value="Unassembled WGS sequence"/>
</dbReference>
<sequence>MLGVIRLCPVEGAHRPCLIKTGLLLPITPTLPLFVIRVMRYKFHTRSFSAGQRLHGQNREKRHRISYSLTMGVLQQVTAPFQRQ</sequence>
<evidence type="ECO:0000313" key="1">
    <source>
        <dbReference type="EMBL" id="KIK24516.1"/>
    </source>
</evidence>
<dbReference type="EMBL" id="KN833715">
    <property type="protein sequence ID" value="KIK24516.1"/>
    <property type="molecule type" value="Genomic_DNA"/>
</dbReference>
<keyword evidence="2" id="KW-1185">Reference proteome</keyword>
<gene>
    <name evidence="1" type="ORF">PISMIDRAFT_401733</name>
</gene>
<organism evidence="1 2">
    <name type="scientific">Pisolithus microcarpus 441</name>
    <dbReference type="NCBI Taxonomy" id="765257"/>
    <lineage>
        <taxon>Eukaryota</taxon>
        <taxon>Fungi</taxon>
        <taxon>Dikarya</taxon>
        <taxon>Basidiomycota</taxon>
        <taxon>Agaricomycotina</taxon>
        <taxon>Agaricomycetes</taxon>
        <taxon>Agaricomycetidae</taxon>
        <taxon>Boletales</taxon>
        <taxon>Sclerodermatineae</taxon>
        <taxon>Pisolithaceae</taxon>
        <taxon>Pisolithus</taxon>
    </lineage>
</organism>
<protein>
    <submittedName>
        <fullName evidence="1">Uncharacterized protein</fullName>
    </submittedName>
</protein>
<reference evidence="1 2" key="1">
    <citation type="submission" date="2014-04" db="EMBL/GenBank/DDBJ databases">
        <authorList>
            <consortium name="DOE Joint Genome Institute"/>
            <person name="Kuo A."/>
            <person name="Kohler A."/>
            <person name="Costa M.D."/>
            <person name="Nagy L.G."/>
            <person name="Floudas D."/>
            <person name="Copeland A."/>
            <person name="Barry K.W."/>
            <person name="Cichocki N."/>
            <person name="Veneault-Fourrey C."/>
            <person name="LaButti K."/>
            <person name="Lindquist E.A."/>
            <person name="Lipzen A."/>
            <person name="Lundell T."/>
            <person name="Morin E."/>
            <person name="Murat C."/>
            <person name="Sun H."/>
            <person name="Tunlid A."/>
            <person name="Henrissat B."/>
            <person name="Grigoriev I.V."/>
            <person name="Hibbett D.S."/>
            <person name="Martin F."/>
            <person name="Nordberg H.P."/>
            <person name="Cantor M.N."/>
            <person name="Hua S.X."/>
        </authorList>
    </citation>
    <scope>NUCLEOTIDE SEQUENCE [LARGE SCALE GENOMIC DNA]</scope>
    <source>
        <strain evidence="1 2">441</strain>
    </source>
</reference>